<dbReference type="EMBL" id="JAGSSW010000006">
    <property type="protein sequence ID" value="MBR8464284.1"/>
    <property type="molecule type" value="Genomic_DNA"/>
</dbReference>
<proteinExistence type="predicted"/>
<sequence>MKLNLKAVFDEIGINGIYVGVLSRNNTIYKAEQSGEKLELNTATLAAIHECGAPEHNIPARSFLRKPLIQNREAMLNITNKAIAKALKNQMSVKMALELIALRAKDISVTAINNGLEPGLKPATIKAKGSSKPLIDTGQLKGSIDYEVRS</sequence>
<dbReference type="RefSeq" id="WP_212139799.1">
    <property type="nucleotide sequence ID" value="NZ_JAGSSW010000006.1"/>
</dbReference>
<gene>
    <name evidence="1" type="ORF">KDD93_06880</name>
</gene>
<name>A0ABS5HJ39_9BACT</name>
<protein>
    <submittedName>
        <fullName evidence="1">Uncharacterized protein</fullName>
    </submittedName>
</protein>
<organism evidence="1 2">
    <name type="scientific">Campylobacter anatolicus</name>
    <dbReference type="NCBI Taxonomy" id="2829105"/>
    <lineage>
        <taxon>Bacteria</taxon>
        <taxon>Pseudomonadati</taxon>
        <taxon>Campylobacterota</taxon>
        <taxon>Epsilonproteobacteria</taxon>
        <taxon>Campylobacterales</taxon>
        <taxon>Campylobacteraceae</taxon>
        <taxon>Campylobacter</taxon>
    </lineage>
</organism>
<evidence type="ECO:0000313" key="2">
    <source>
        <dbReference type="Proteomes" id="UP000682951"/>
    </source>
</evidence>
<keyword evidence="2" id="KW-1185">Reference proteome</keyword>
<dbReference type="Proteomes" id="UP000682951">
    <property type="component" value="Unassembled WGS sequence"/>
</dbReference>
<evidence type="ECO:0000313" key="1">
    <source>
        <dbReference type="EMBL" id="MBR8464284.1"/>
    </source>
</evidence>
<reference evidence="1 2" key="1">
    <citation type="submission" date="2021-04" db="EMBL/GenBank/DDBJ databases">
        <title>Molecular and phenotypic characterization and identification of bacterial isolates recovered from the Anatolian ground squirrels (Spermophilus xanthoprymnus) and which have the potential to form a new species in the Campylobacter genus.</title>
        <authorList>
            <person name="Aydin F."/>
            <person name="Abay S."/>
            <person name="Kayman T."/>
            <person name="Karakaya E."/>
            <person name="Mustak H.K."/>
            <person name="Mustak I.B."/>
            <person name="Bilgin N."/>
            <person name="Duzler A."/>
            <person name="Sahin O."/>
            <person name="Guran O."/>
            <person name="Saticioglu I.B."/>
        </authorList>
    </citation>
    <scope>NUCLEOTIDE SEQUENCE [LARGE SCALE GENOMIC DNA]</scope>
    <source>
        <strain evidence="2">faydin-G24</strain>
    </source>
</reference>
<accession>A0ABS5HJ39</accession>
<comment type="caution">
    <text evidence="1">The sequence shown here is derived from an EMBL/GenBank/DDBJ whole genome shotgun (WGS) entry which is preliminary data.</text>
</comment>